<evidence type="ECO:0000256" key="1">
    <source>
        <dbReference type="SAM" id="Phobius"/>
    </source>
</evidence>
<proteinExistence type="predicted"/>
<protein>
    <submittedName>
        <fullName evidence="2">Type II secretion system GspH family protein</fullName>
    </submittedName>
</protein>
<accession>A0ABT2YTQ5</accession>
<keyword evidence="1" id="KW-0472">Membrane</keyword>
<reference evidence="2 3" key="1">
    <citation type="submission" date="2022-10" db="EMBL/GenBank/DDBJ databases">
        <title>Marinomonas transparenta sp. nov. and Marinomonas sargassi sp. nov., isolated from marine alga (Sargassum natans (L.) Gaillon).</title>
        <authorList>
            <person name="Wang Y."/>
        </authorList>
    </citation>
    <scope>NUCLEOTIDE SEQUENCE [LARGE SCALE GENOMIC DNA]</scope>
    <source>
        <strain evidence="2 3">C2222</strain>
    </source>
</reference>
<evidence type="ECO:0000313" key="3">
    <source>
        <dbReference type="Proteomes" id="UP001209713"/>
    </source>
</evidence>
<sequence length="310" mass="34765">MILRGGQTVRQRGNQRGSLLLEMMVACLLISIILPTLVVALSSFQERQALAQRYQDHQNRRAAINAHFHAQWSRLIPAHCFEDSSLTLTIQSGHNLPSRLSNRSVKSHSDWLLGSDYGACRTSLTVNSNPFTTSMDCYWKAGDEVTFSSCGVSVKGQLLSVSSSGTSIELENDTALGHSGIVESEDAFYWYLREGKDGSTAFWRTPAFSGNSLELMNGIERLALFPLLDTSNDGFVDSLSTHYRDFALQQVRGIWVEYLYRLTDCQEGQGAFSRQESITQEYTSMRGEVWLYKSQCQAVANQIIKLRSVY</sequence>
<keyword evidence="1" id="KW-0812">Transmembrane</keyword>
<keyword evidence="3" id="KW-1185">Reference proteome</keyword>
<comment type="caution">
    <text evidence="2">The sequence shown here is derived from an EMBL/GenBank/DDBJ whole genome shotgun (WGS) entry which is preliminary data.</text>
</comment>
<name>A0ABT2YTQ5_9GAMM</name>
<organism evidence="2 3">
    <name type="scientific">Marinomonas sargassi</name>
    <dbReference type="NCBI Taxonomy" id="2984494"/>
    <lineage>
        <taxon>Bacteria</taxon>
        <taxon>Pseudomonadati</taxon>
        <taxon>Pseudomonadota</taxon>
        <taxon>Gammaproteobacteria</taxon>
        <taxon>Oceanospirillales</taxon>
        <taxon>Oceanospirillaceae</taxon>
        <taxon>Marinomonas</taxon>
    </lineage>
</organism>
<evidence type="ECO:0000313" key="2">
    <source>
        <dbReference type="EMBL" id="MCV2403275.1"/>
    </source>
</evidence>
<feature type="transmembrane region" description="Helical" evidence="1">
    <location>
        <begin position="20"/>
        <end position="44"/>
    </location>
</feature>
<dbReference type="EMBL" id="JAOVZB010000004">
    <property type="protein sequence ID" value="MCV2403275.1"/>
    <property type="molecule type" value="Genomic_DNA"/>
</dbReference>
<dbReference type="Proteomes" id="UP001209713">
    <property type="component" value="Unassembled WGS sequence"/>
</dbReference>
<dbReference type="RefSeq" id="WP_263530652.1">
    <property type="nucleotide sequence ID" value="NZ_JAOVZB010000004.1"/>
</dbReference>
<keyword evidence="1" id="KW-1133">Transmembrane helix</keyword>
<gene>
    <name evidence="2" type="ORF">OFY17_10325</name>
</gene>